<dbReference type="Proteomes" id="UP000005239">
    <property type="component" value="Unassembled WGS sequence"/>
</dbReference>
<evidence type="ECO:0000313" key="3">
    <source>
        <dbReference type="EnsemblMetazoa" id="PPA35563.1"/>
    </source>
</evidence>
<sequence>MLPWFGRYLIGDYYFPPEPPIRPRPSTLPRNFGMYEHDGIRVSPTGFDSDQDDEIQRMIEETRIRSEKKREEDEKRHQARMRALMMAEDEPVETERVLLEKTREMKERQKEEDARMKLEQEKKLKEAKEFLEKEKIEEEKKKKEFQMWREAQDQRWKIRDSETNKICEEAREAANEEMERIENKNADILRQSEQEANQMNEDFRNQLRQEKEQNEYAYGEYCNRLRAQMGLFIRLVEHKEWTRKMEEKWSSRLNGLKEWFIPIAQSFSSLKIELDSKEKLGKFDLRASEKSKIKATVDILLERLETMEKVMEDESEDMERMAEEHPEATFLTDIQESAWEVGQAASKMMMYIQLFKKGIHKNCSHMDKWNRCVSSFDNLEKKVDVIPTVSELKEKNERQMKTEDENESVERSVPVSSLIITELD</sequence>
<name>A0A2A6B5W7_PRIPA</name>
<keyword evidence="4" id="KW-1185">Reference proteome</keyword>
<feature type="coiled-coil region" evidence="1">
    <location>
        <begin position="92"/>
        <end position="213"/>
    </location>
</feature>
<accession>A0A8R1YQP6</accession>
<reference evidence="4" key="1">
    <citation type="journal article" date="2008" name="Nat. Genet.">
        <title>The Pristionchus pacificus genome provides a unique perspective on nematode lifestyle and parasitism.</title>
        <authorList>
            <person name="Dieterich C."/>
            <person name="Clifton S.W."/>
            <person name="Schuster L.N."/>
            <person name="Chinwalla A."/>
            <person name="Delehaunty K."/>
            <person name="Dinkelacker I."/>
            <person name="Fulton L."/>
            <person name="Fulton R."/>
            <person name="Godfrey J."/>
            <person name="Minx P."/>
            <person name="Mitreva M."/>
            <person name="Roeseler W."/>
            <person name="Tian H."/>
            <person name="Witte H."/>
            <person name="Yang S.P."/>
            <person name="Wilson R.K."/>
            <person name="Sommer R.J."/>
        </authorList>
    </citation>
    <scope>NUCLEOTIDE SEQUENCE [LARGE SCALE GENOMIC DNA]</scope>
    <source>
        <strain evidence="4">PS312</strain>
    </source>
</reference>
<reference evidence="3" key="2">
    <citation type="submission" date="2022-06" db="UniProtKB">
        <authorList>
            <consortium name="EnsemblMetazoa"/>
        </authorList>
    </citation>
    <scope>IDENTIFICATION</scope>
    <source>
        <strain evidence="3">PS312</strain>
    </source>
</reference>
<protein>
    <submittedName>
        <fullName evidence="3">Uncharacterized protein</fullName>
    </submittedName>
</protein>
<dbReference type="AlphaFoldDB" id="A0A2A6B5W7"/>
<feature type="region of interest" description="Disordered" evidence="2">
    <location>
        <begin position="395"/>
        <end position="424"/>
    </location>
</feature>
<keyword evidence="1" id="KW-0175">Coiled coil</keyword>
<evidence type="ECO:0000256" key="2">
    <source>
        <dbReference type="SAM" id="MobiDB-lite"/>
    </source>
</evidence>
<gene>
    <name evidence="3" type="primary">WBGene00273932</name>
</gene>
<feature type="coiled-coil region" evidence="1">
    <location>
        <begin position="297"/>
        <end position="324"/>
    </location>
</feature>
<proteinExistence type="predicted"/>
<dbReference type="OrthoDB" id="5852688at2759"/>
<accession>A0A2A6B5W7</accession>
<evidence type="ECO:0000256" key="1">
    <source>
        <dbReference type="SAM" id="Coils"/>
    </source>
</evidence>
<feature type="compositionally biased region" description="Polar residues" evidence="2">
    <location>
        <begin position="414"/>
        <end position="424"/>
    </location>
</feature>
<dbReference type="EnsemblMetazoa" id="PPA35563.1">
    <property type="protein sequence ID" value="PPA35563.1"/>
    <property type="gene ID" value="WBGene00273932"/>
</dbReference>
<organism evidence="3 4">
    <name type="scientific">Pristionchus pacificus</name>
    <name type="common">Parasitic nematode worm</name>
    <dbReference type="NCBI Taxonomy" id="54126"/>
    <lineage>
        <taxon>Eukaryota</taxon>
        <taxon>Metazoa</taxon>
        <taxon>Ecdysozoa</taxon>
        <taxon>Nematoda</taxon>
        <taxon>Chromadorea</taxon>
        <taxon>Rhabditida</taxon>
        <taxon>Rhabditina</taxon>
        <taxon>Diplogasteromorpha</taxon>
        <taxon>Diplogasteroidea</taxon>
        <taxon>Neodiplogasteridae</taxon>
        <taxon>Pristionchus</taxon>
    </lineage>
</organism>
<evidence type="ECO:0000313" key="4">
    <source>
        <dbReference type="Proteomes" id="UP000005239"/>
    </source>
</evidence>